<reference evidence="11" key="1">
    <citation type="submission" date="2016-03" db="EMBL/GenBank/DDBJ databases">
        <authorList>
            <person name="Lee Y.-S."/>
            <person name="Choi Y.-L."/>
        </authorList>
    </citation>
    <scope>NUCLEOTIDE SEQUENCE [LARGE SCALE GENOMIC DNA]</scope>
    <source>
        <strain evidence="11">DAU221</strain>
    </source>
</reference>
<evidence type="ECO:0000256" key="9">
    <source>
        <dbReference type="HAMAP-Rule" id="MF_00725"/>
    </source>
</evidence>
<comment type="caution">
    <text evidence="9">Lacks conserved residue(s) required for the propagation of feature annotation.</text>
</comment>
<dbReference type="KEGG" id="mthd:A3224_11760"/>
<keyword evidence="5" id="KW-1015">Disulfide bond</keyword>
<dbReference type="GO" id="GO:0005737">
    <property type="term" value="C:cytoplasm"/>
    <property type="evidence" value="ECO:0007669"/>
    <property type="project" value="UniProtKB-SubCell"/>
</dbReference>
<dbReference type="InterPro" id="IPR036194">
    <property type="entry name" value="FlhD_sf"/>
</dbReference>
<dbReference type="OrthoDB" id="5298036at2"/>
<evidence type="ECO:0000313" key="11">
    <source>
        <dbReference type="Proteomes" id="UP000076077"/>
    </source>
</evidence>
<sequence>MKLDSAIDEIQEINLSYLLLAQRLLKEDYATALFRLKIKESLAQVLVSLTAKQLTQLARTNQLLFRLHFDDAEQLVKLTSNKRAQGLGHIHAALLMSSSAN</sequence>
<dbReference type="HAMAP" id="MF_00725">
    <property type="entry name" value="FlhD"/>
    <property type="match status" value="1"/>
</dbReference>
<keyword evidence="3 9" id="KW-0805">Transcription regulation</keyword>
<dbReference type="Proteomes" id="UP000076077">
    <property type="component" value="Chromosome"/>
</dbReference>
<evidence type="ECO:0000256" key="5">
    <source>
        <dbReference type="ARBA" id="ARBA00023157"/>
    </source>
</evidence>
<dbReference type="GeneID" id="76608719"/>
<keyword evidence="6 9" id="KW-0010">Activator</keyword>
<keyword evidence="2 9" id="KW-1005">Bacterial flagellum biogenesis</keyword>
<dbReference type="EMBL" id="CP014864">
    <property type="protein sequence ID" value="AMX03157.1"/>
    <property type="molecule type" value="Genomic_DNA"/>
</dbReference>
<comment type="subcellular location">
    <subcellularLocation>
        <location evidence="9">Cytoplasm</location>
    </subcellularLocation>
</comment>
<dbReference type="GO" id="GO:0044780">
    <property type="term" value="P:bacterial-type flagellum assembly"/>
    <property type="evidence" value="ECO:0007669"/>
    <property type="project" value="InterPro"/>
</dbReference>
<comment type="subunit">
    <text evidence="9">Homodimer; disulfide-linked. Forms a heterohexamer composed of two FlhC and four FlhD subunits. Each FlhC binds a FlhD dimer, forming a heterotrimer, and a hexamer assembles by dimerization of two heterotrimers.</text>
</comment>
<keyword evidence="1 9" id="KW-0963">Cytoplasm</keyword>
<dbReference type="Gene3D" id="1.10.4000.10">
    <property type="entry name" value="Flagellar transcriptional activator FlhD"/>
    <property type="match status" value="1"/>
</dbReference>
<keyword evidence="11" id="KW-1185">Reference proteome</keyword>
<dbReference type="GO" id="GO:0045893">
    <property type="term" value="P:positive regulation of DNA-templated transcription"/>
    <property type="evidence" value="ECO:0007669"/>
    <property type="project" value="InterPro"/>
</dbReference>
<evidence type="ECO:0000256" key="1">
    <source>
        <dbReference type="ARBA" id="ARBA00022490"/>
    </source>
</evidence>
<proteinExistence type="inferred from homology"/>
<dbReference type="InterPro" id="IPR023559">
    <property type="entry name" value="Flagellar_FlhD"/>
</dbReference>
<evidence type="ECO:0000256" key="6">
    <source>
        <dbReference type="ARBA" id="ARBA00023159"/>
    </source>
</evidence>
<dbReference type="RefSeq" id="WP_067154806.1">
    <property type="nucleotide sequence ID" value="NZ_CP014864.1"/>
</dbReference>
<dbReference type="GO" id="GO:0003677">
    <property type="term" value="F:DNA binding"/>
    <property type="evidence" value="ECO:0007669"/>
    <property type="project" value="UniProtKB-UniRule"/>
</dbReference>
<evidence type="ECO:0000256" key="7">
    <source>
        <dbReference type="ARBA" id="ARBA00023163"/>
    </source>
</evidence>
<dbReference type="SUPFAM" id="SSF63592">
    <property type="entry name" value="Flagellar transcriptional activator FlhD"/>
    <property type="match status" value="1"/>
</dbReference>
<comment type="similarity">
    <text evidence="9">Belongs to the FlhD family.</text>
</comment>
<dbReference type="Pfam" id="PF05247">
    <property type="entry name" value="FlhD"/>
    <property type="match status" value="1"/>
</dbReference>
<name>A0A143HNT5_MICTH</name>
<dbReference type="GO" id="GO:1902208">
    <property type="term" value="P:regulation of bacterial-type flagellum assembly"/>
    <property type="evidence" value="ECO:0007669"/>
    <property type="project" value="UniProtKB-UniRule"/>
</dbReference>
<keyword evidence="4 9" id="KW-0238">DNA-binding</keyword>
<keyword evidence="7 9" id="KW-0804">Transcription</keyword>
<comment type="function">
    <text evidence="8 9">Functions in complex with FlhC as a master transcriptional regulator that regulates transcription of several flagellar and non-flagellar operons by binding to their promoter region. Activates expression of class 2 flagellar genes, including fliA, which is a flagellum-specific sigma factor that turns on the class 3 genes. Also regulates genes whose products function in a variety of physiological pathways.</text>
</comment>
<evidence type="ECO:0000313" key="10">
    <source>
        <dbReference type="EMBL" id="AMX03157.1"/>
    </source>
</evidence>
<dbReference type="NCBIfam" id="NF002783">
    <property type="entry name" value="PRK02909.1-1"/>
    <property type="match status" value="1"/>
</dbReference>
<evidence type="ECO:0000256" key="4">
    <source>
        <dbReference type="ARBA" id="ARBA00023125"/>
    </source>
</evidence>
<dbReference type="STRING" id="252514.A3224_11760"/>
<gene>
    <name evidence="9" type="primary">flhD</name>
    <name evidence="10" type="ORF">A3224_11760</name>
</gene>
<comment type="domain">
    <text evidence="9">The C-terminal region contains a putative helix-turn-helix (HTH) motif, suggesting that this region may bind DNA.</text>
</comment>
<evidence type="ECO:0000256" key="2">
    <source>
        <dbReference type="ARBA" id="ARBA00022795"/>
    </source>
</evidence>
<evidence type="ECO:0000256" key="8">
    <source>
        <dbReference type="ARBA" id="ARBA00025431"/>
    </source>
</evidence>
<protein>
    <recommendedName>
        <fullName evidence="9">Flagellar transcriptional regulator FlhD</fullName>
    </recommendedName>
</protein>
<dbReference type="AlphaFoldDB" id="A0A143HNT5"/>
<organism evidence="10 11">
    <name type="scientific">Microbulbifer thermotolerans</name>
    <dbReference type="NCBI Taxonomy" id="252514"/>
    <lineage>
        <taxon>Bacteria</taxon>
        <taxon>Pseudomonadati</taxon>
        <taxon>Pseudomonadota</taxon>
        <taxon>Gammaproteobacteria</taxon>
        <taxon>Cellvibrionales</taxon>
        <taxon>Microbulbiferaceae</taxon>
        <taxon>Microbulbifer</taxon>
    </lineage>
</organism>
<evidence type="ECO:0000256" key="3">
    <source>
        <dbReference type="ARBA" id="ARBA00023015"/>
    </source>
</evidence>
<accession>A0A143HNT5</accession>